<evidence type="ECO:0000256" key="1">
    <source>
        <dbReference type="SAM" id="MobiDB-lite"/>
    </source>
</evidence>
<proteinExistence type="predicted"/>
<evidence type="ECO:0000313" key="2">
    <source>
        <dbReference type="EMBL" id="KAL0568343.1"/>
    </source>
</evidence>
<gene>
    <name evidence="2" type="ORF">V5O48_013639</name>
</gene>
<protein>
    <submittedName>
        <fullName evidence="2">Uncharacterized protein</fullName>
    </submittedName>
</protein>
<feature type="region of interest" description="Disordered" evidence="1">
    <location>
        <begin position="1"/>
        <end position="62"/>
    </location>
</feature>
<sequence>MAEDEKRERIDEGSCRVRPTITAADPISTIPPQSIPEPPLRKNLSLHNPRPPASKKPRGVTGRDYEEALLGAMTDFPRKGEFGLRRCTQDLFSTLVVWDSPSVVLTSTSNSCFGPMQ</sequence>
<reference evidence="2 3" key="1">
    <citation type="submission" date="2024-02" db="EMBL/GenBank/DDBJ databases">
        <title>A draft genome for the cacao thread blight pathogen Marasmius crinis-equi.</title>
        <authorList>
            <person name="Cohen S.P."/>
            <person name="Baruah I.K."/>
            <person name="Amoako-Attah I."/>
            <person name="Bukari Y."/>
            <person name="Meinhardt L.W."/>
            <person name="Bailey B.A."/>
        </authorList>
    </citation>
    <scope>NUCLEOTIDE SEQUENCE [LARGE SCALE GENOMIC DNA]</scope>
    <source>
        <strain evidence="2 3">GH-76</strain>
    </source>
</reference>
<organism evidence="2 3">
    <name type="scientific">Marasmius crinis-equi</name>
    <dbReference type="NCBI Taxonomy" id="585013"/>
    <lineage>
        <taxon>Eukaryota</taxon>
        <taxon>Fungi</taxon>
        <taxon>Dikarya</taxon>
        <taxon>Basidiomycota</taxon>
        <taxon>Agaricomycotina</taxon>
        <taxon>Agaricomycetes</taxon>
        <taxon>Agaricomycetidae</taxon>
        <taxon>Agaricales</taxon>
        <taxon>Marasmiineae</taxon>
        <taxon>Marasmiaceae</taxon>
        <taxon>Marasmius</taxon>
    </lineage>
</organism>
<feature type="compositionally biased region" description="Basic and acidic residues" evidence="1">
    <location>
        <begin position="1"/>
        <end position="15"/>
    </location>
</feature>
<dbReference type="EMBL" id="JBAHYK010001361">
    <property type="protein sequence ID" value="KAL0568343.1"/>
    <property type="molecule type" value="Genomic_DNA"/>
</dbReference>
<keyword evidence="3" id="KW-1185">Reference proteome</keyword>
<comment type="caution">
    <text evidence="2">The sequence shown here is derived from an EMBL/GenBank/DDBJ whole genome shotgun (WGS) entry which is preliminary data.</text>
</comment>
<accession>A0ABR3EZI3</accession>
<name>A0ABR3EZI3_9AGAR</name>
<dbReference type="Proteomes" id="UP001465976">
    <property type="component" value="Unassembled WGS sequence"/>
</dbReference>
<evidence type="ECO:0000313" key="3">
    <source>
        <dbReference type="Proteomes" id="UP001465976"/>
    </source>
</evidence>